<keyword evidence="4" id="KW-0804">Transcription</keyword>
<proteinExistence type="predicted"/>
<evidence type="ECO:0000256" key="5">
    <source>
        <dbReference type="ARBA" id="ARBA00023242"/>
    </source>
</evidence>
<dbReference type="AlphaFoldDB" id="A0AA35QER8"/>
<sequence>MIQTTADVFAPGRHLKGAYRTTTIHRTKSVEHRVYQWSAHLQPIPLFQSQGLKEELLSSPRYLLHSFLALTLSLKSHVYYPDSAIAVEHYTRSAEAMTRVLSVQGVARLEVIQALCLQTLTALAACKPNVAWMTIGIASRLVSCRALRSDENSNDKDRSLRCRWSVFCLEKIFSPHMSIPAKYLDGFEYPSSAPLPPLLTSADAGDKVAGLYDSDEAVTDLGINAYYIQMISVWGDVATWLHDIKLGNDEIPWRPESGHTKLSTQYFEFERQLPHMHLLRNVSFTTRTASEIFEQREYWTSWVLMQILFHAVPATINHPFIHLVAVRRSTKGPQSHAFLQQTVDLAIFHSAWVFRILQCSEGFGLDITSPLVGHLVAILAIVPCLFRFAVDEKVSNRAVKDLNWCQGYLARAALIWPHMSQKHIADHQRSNHEGGNTIMFQPSLVWALLDPEICHMNTSNEVLDESPAAPEARLRVTTRFTHPLTEAQQEQQPAPSSNFITDETFSFDPDELEQLYLDDLFFHSNPDPFFGL</sequence>
<evidence type="ECO:0000256" key="1">
    <source>
        <dbReference type="ARBA" id="ARBA00004123"/>
    </source>
</evidence>
<evidence type="ECO:0000313" key="7">
    <source>
        <dbReference type="Proteomes" id="UP001160390"/>
    </source>
</evidence>
<accession>A0AA35QER8</accession>
<dbReference type="PANTHER" id="PTHR47338:SF9">
    <property type="entry name" value="ZN(II)2CYS6 TRANSCRIPTION FACTOR (EUROFUNG)"/>
    <property type="match status" value="1"/>
</dbReference>
<dbReference type="Proteomes" id="UP001160390">
    <property type="component" value="Unassembled WGS sequence"/>
</dbReference>
<name>A0AA35QER8_9HYPO</name>
<evidence type="ECO:0000256" key="3">
    <source>
        <dbReference type="ARBA" id="ARBA00023015"/>
    </source>
</evidence>
<organism evidence="6 7">
    <name type="scientific">Clonostachys chloroleuca</name>
    <dbReference type="NCBI Taxonomy" id="1926264"/>
    <lineage>
        <taxon>Eukaryota</taxon>
        <taxon>Fungi</taxon>
        <taxon>Dikarya</taxon>
        <taxon>Ascomycota</taxon>
        <taxon>Pezizomycotina</taxon>
        <taxon>Sordariomycetes</taxon>
        <taxon>Hypocreomycetidae</taxon>
        <taxon>Hypocreales</taxon>
        <taxon>Bionectriaceae</taxon>
        <taxon>Clonostachys</taxon>
    </lineage>
</organism>
<dbReference type="EMBL" id="CABFNP030001353">
    <property type="protein sequence ID" value="CAI6100743.1"/>
    <property type="molecule type" value="Genomic_DNA"/>
</dbReference>
<comment type="subcellular location">
    <subcellularLocation>
        <location evidence="1">Nucleus</location>
    </subcellularLocation>
</comment>
<dbReference type="GO" id="GO:0005634">
    <property type="term" value="C:nucleus"/>
    <property type="evidence" value="ECO:0007669"/>
    <property type="project" value="UniProtKB-SubCell"/>
</dbReference>
<protein>
    <recommendedName>
        <fullName evidence="8">Transcription factor domain-containing protein</fullName>
    </recommendedName>
</protein>
<dbReference type="InterPro" id="IPR050815">
    <property type="entry name" value="TF_fung"/>
</dbReference>
<evidence type="ECO:0000256" key="2">
    <source>
        <dbReference type="ARBA" id="ARBA00022723"/>
    </source>
</evidence>
<evidence type="ECO:0008006" key="8">
    <source>
        <dbReference type="Google" id="ProtNLM"/>
    </source>
</evidence>
<gene>
    <name evidence="6" type="ORF">CCHLO57077_00006760</name>
</gene>
<dbReference type="PANTHER" id="PTHR47338">
    <property type="entry name" value="ZN(II)2CYS6 TRANSCRIPTION FACTOR (EUROFUNG)-RELATED"/>
    <property type="match status" value="1"/>
</dbReference>
<keyword evidence="3" id="KW-0805">Transcription regulation</keyword>
<keyword evidence="2" id="KW-0479">Metal-binding</keyword>
<dbReference type="GO" id="GO:0000981">
    <property type="term" value="F:DNA-binding transcription factor activity, RNA polymerase II-specific"/>
    <property type="evidence" value="ECO:0007669"/>
    <property type="project" value="InterPro"/>
</dbReference>
<dbReference type="CDD" id="cd12148">
    <property type="entry name" value="fungal_TF_MHR"/>
    <property type="match status" value="1"/>
</dbReference>
<keyword evidence="5" id="KW-0539">Nucleus</keyword>
<reference evidence="6" key="1">
    <citation type="submission" date="2023-01" db="EMBL/GenBank/DDBJ databases">
        <authorList>
            <person name="Piombo E."/>
        </authorList>
    </citation>
    <scope>NUCLEOTIDE SEQUENCE</scope>
</reference>
<comment type="caution">
    <text evidence="6">The sequence shown here is derived from an EMBL/GenBank/DDBJ whole genome shotgun (WGS) entry which is preliminary data.</text>
</comment>
<keyword evidence="7" id="KW-1185">Reference proteome</keyword>
<evidence type="ECO:0000313" key="6">
    <source>
        <dbReference type="EMBL" id="CAI6100743.1"/>
    </source>
</evidence>
<dbReference type="GO" id="GO:0046872">
    <property type="term" value="F:metal ion binding"/>
    <property type="evidence" value="ECO:0007669"/>
    <property type="project" value="UniProtKB-KW"/>
</dbReference>
<evidence type="ECO:0000256" key="4">
    <source>
        <dbReference type="ARBA" id="ARBA00023163"/>
    </source>
</evidence>